<sequence>MTLTLLSAALYAFSLLCLGSFAALFSIRWPAVNLYLAEKEAHELLSLNFIKTPPKNSVFGRSYCPHCHHTLGWKDTIPLFSYCYLKGQCRYCAKAISAYYWRIEILFLITGLPLLWLPLSLYELILNTVIISALLSAAIIDYQHRLIPNECSGLAIAAALALNIGTPNLDASILGVLLGYAIVALLRECYLYYRNREGIGLGDAKLLAALGAWTYMESLFSILLYASLLAIVYTALYYKTGGQNIPFGPFLVISGIAHFY</sequence>
<keyword evidence="14" id="KW-1185">Reference proteome</keyword>
<evidence type="ECO:0000259" key="12">
    <source>
        <dbReference type="Pfam" id="PF06750"/>
    </source>
</evidence>
<evidence type="ECO:0000256" key="5">
    <source>
        <dbReference type="ARBA" id="ARBA00022692"/>
    </source>
</evidence>
<keyword evidence="9 13" id="KW-0378">Hydrolase</keyword>
<feature type="domain" description="Prepilin peptidase A24 N-terminal" evidence="12">
    <location>
        <begin position="16"/>
        <end position="114"/>
    </location>
</feature>
<dbReference type="InterPro" id="IPR014032">
    <property type="entry name" value="Peptidase_A24A_bac"/>
</dbReference>
<evidence type="ECO:0000313" key="14">
    <source>
        <dbReference type="Proteomes" id="UP001379949"/>
    </source>
</evidence>
<organism evidence="13 14">
    <name type="scientific">Marinomonas arenicola</name>
    <dbReference type="NCBI Taxonomy" id="569601"/>
    <lineage>
        <taxon>Bacteria</taxon>
        <taxon>Pseudomonadati</taxon>
        <taxon>Pseudomonadota</taxon>
        <taxon>Gammaproteobacteria</taxon>
        <taxon>Oceanospirillales</taxon>
        <taxon>Oceanospirillaceae</taxon>
        <taxon>Marinomonas</taxon>
    </lineage>
</organism>
<keyword evidence="9" id="KW-0489">Methyltransferase</keyword>
<evidence type="ECO:0000256" key="2">
    <source>
        <dbReference type="ARBA" id="ARBA00005801"/>
    </source>
</evidence>
<keyword evidence="6 10" id="KW-1133">Transmembrane helix</keyword>
<evidence type="ECO:0000256" key="7">
    <source>
        <dbReference type="ARBA" id="ARBA00023136"/>
    </source>
</evidence>
<dbReference type="GO" id="GO:0016787">
    <property type="term" value="F:hydrolase activity"/>
    <property type="evidence" value="ECO:0007669"/>
    <property type="project" value="UniProtKB-KW"/>
</dbReference>
<feature type="transmembrane region" description="Helical" evidence="10">
    <location>
        <begin position="213"/>
        <end position="238"/>
    </location>
</feature>
<proteinExistence type="inferred from homology"/>
<evidence type="ECO:0000256" key="1">
    <source>
        <dbReference type="ARBA" id="ARBA00004429"/>
    </source>
</evidence>
<comment type="caution">
    <text evidence="13">The sequence shown here is derived from an EMBL/GenBank/DDBJ whole genome shotgun (WGS) entry which is preliminary data.</text>
</comment>
<protein>
    <recommendedName>
        <fullName evidence="9">Prepilin leader peptidase/N-methyltransferase</fullName>
        <ecNumber evidence="9">2.1.1.-</ecNumber>
        <ecNumber evidence="9">3.4.23.43</ecNumber>
    </recommendedName>
</protein>
<evidence type="ECO:0000259" key="11">
    <source>
        <dbReference type="Pfam" id="PF01478"/>
    </source>
</evidence>
<evidence type="ECO:0000256" key="8">
    <source>
        <dbReference type="RuleBase" id="RU003793"/>
    </source>
</evidence>
<keyword evidence="9" id="KW-0808">Transferase</keyword>
<evidence type="ECO:0000256" key="10">
    <source>
        <dbReference type="SAM" id="Phobius"/>
    </source>
</evidence>
<comment type="subcellular location">
    <subcellularLocation>
        <location evidence="1">Cell inner membrane</location>
        <topology evidence="1">Multi-pass membrane protein</topology>
    </subcellularLocation>
    <subcellularLocation>
        <location evidence="9">Cell membrane</location>
        <topology evidence="9">Multi-pass membrane protein</topology>
    </subcellularLocation>
</comment>
<dbReference type="Proteomes" id="UP001379949">
    <property type="component" value="Unassembled WGS sequence"/>
</dbReference>
<evidence type="ECO:0000256" key="6">
    <source>
        <dbReference type="ARBA" id="ARBA00022989"/>
    </source>
</evidence>
<gene>
    <name evidence="13" type="ORF">V6242_14640</name>
</gene>
<dbReference type="Gene3D" id="1.20.120.1220">
    <property type="match status" value="1"/>
</dbReference>
<reference evidence="13 14" key="1">
    <citation type="submission" date="2024-02" db="EMBL/GenBank/DDBJ databases">
        <title>Bacteria isolated from the canopy kelp, Nereocystis luetkeana.</title>
        <authorList>
            <person name="Pfister C.A."/>
            <person name="Younker I.T."/>
            <person name="Light S.H."/>
        </authorList>
    </citation>
    <scope>NUCLEOTIDE SEQUENCE [LARGE SCALE GENOMIC DNA]</scope>
    <source>
        <strain evidence="13 14">TI.4.07</strain>
    </source>
</reference>
<dbReference type="EC" id="2.1.1.-" evidence="9"/>
<dbReference type="PRINTS" id="PR00864">
    <property type="entry name" value="PREPILNPTASE"/>
</dbReference>
<dbReference type="Pfam" id="PF01478">
    <property type="entry name" value="Peptidase_A24"/>
    <property type="match status" value="1"/>
</dbReference>
<dbReference type="PANTHER" id="PTHR30487:SF0">
    <property type="entry name" value="PREPILIN LEADER PEPTIDASE_N-METHYLTRANSFERASE-RELATED"/>
    <property type="match status" value="1"/>
</dbReference>
<dbReference type="Pfam" id="PF06750">
    <property type="entry name" value="A24_N_bact"/>
    <property type="match status" value="1"/>
</dbReference>
<name>A0ABU9G7Y9_9GAMM</name>
<feature type="transmembrane region" description="Helical" evidence="10">
    <location>
        <begin position="171"/>
        <end position="193"/>
    </location>
</feature>
<evidence type="ECO:0000256" key="9">
    <source>
        <dbReference type="RuleBase" id="RU003794"/>
    </source>
</evidence>
<keyword evidence="4" id="KW-0997">Cell inner membrane</keyword>
<evidence type="ECO:0000256" key="4">
    <source>
        <dbReference type="ARBA" id="ARBA00022519"/>
    </source>
</evidence>
<accession>A0ABU9G7Y9</accession>
<keyword evidence="3" id="KW-1003">Cell membrane</keyword>
<dbReference type="InterPro" id="IPR010627">
    <property type="entry name" value="Prepilin_pept_A24_N"/>
</dbReference>
<evidence type="ECO:0000313" key="13">
    <source>
        <dbReference type="EMBL" id="MEL0614390.1"/>
    </source>
</evidence>
<keyword evidence="7 10" id="KW-0472">Membrane</keyword>
<keyword evidence="9" id="KW-0645">Protease</keyword>
<dbReference type="RefSeq" id="WP_341567875.1">
    <property type="nucleotide sequence ID" value="NZ_JBAKAR010000014.1"/>
</dbReference>
<dbReference type="EMBL" id="JBAKAR010000014">
    <property type="protein sequence ID" value="MEL0614390.1"/>
    <property type="molecule type" value="Genomic_DNA"/>
</dbReference>
<dbReference type="InterPro" id="IPR050882">
    <property type="entry name" value="Prepilin_peptidase/N-MTase"/>
</dbReference>
<evidence type="ECO:0000256" key="3">
    <source>
        <dbReference type="ARBA" id="ARBA00022475"/>
    </source>
</evidence>
<feature type="domain" description="Prepilin type IV endopeptidase peptidase" evidence="11">
    <location>
        <begin position="129"/>
        <end position="234"/>
    </location>
</feature>
<comment type="similarity">
    <text evidence="2 8">Belongs to the peptidase A24 family.</text>
</comment>
<keyword evidence="9" id="KW-0511">Multifunctional enzyme</keyword>
<dbReference type="EC" id="3.4.23.43" evidence="9"/>
<comment type="catalytic activity">
    <reaction evidence="9">
        <text>Typically cleaves a -Gly-|-Phe- bond to release an N-terminal, basic peptide of 5-8 residues from type IV prepilin, and then N-methylates the new N-terminal amino group, the methyl donor being S-adenosyl-L-methionine.</text>
        <dbReference type="EC" id="3.4.23.43"/>
    </reaction>
</comment>
<dbReference type="PANTHER" id="PTHR30487">
    <property type="entry name" value="TYPE 4 PREPILIN-LIKE PROTEINS LEADER PEPTIDE-PROCESSING ENZYME"/>
    <property type="match status" value="1"/>
</dbReference>
<comment type="function">
    <text evidence="9">Plays an essential role in type IV pili and type II pseudopili formation by proteolytically removing the leader sequence from substrate proteins and subsequently monomethylating the alpha-amino group of the newly exposed N-terminal phenylalanine.</text>
</comment>
<dbReference type="InterPro" id="IPR000045">
    <property type="entry name" value="Prepilin_IV_endopep_pep"/>
</dbReference>
<feature type="transmembrane region" description="Helical" evidence="10">
    <location>
        <begin position="99"/>
        <end position="117"/>
    </location>
</feature>
<keyword evidence="5 9" id="KW-0812">Transmembrane</keyword>